<dbReference type="EMBL" id="MSDW01000001">
    <property type="protein sequence ID" value="OKY77591.1"/>
    <property type="molecule type" value="Genomic_DNA"/>
</dbReference>
<dbReference type="GO" id="GO:0008270">
    <property type="term" value="F:zinc ion binding"/>
    <property type="evidence" value="ECO:0007669"/>
    <property type="project" value="UniProtKB-KW"/>
</dbReference>
<dbReference type="PROSITE" id="PS51160">
    <property type="entry name" value="ACYLPHOSPHATASE_3"/>
    <property type="match status" value="1"/>
</dbReference>
<evidence type="ECO:0000256" key="4">
    <source>
        <dbReference type="ARBA" id="ARBA00022723"/>
    </source>
</evidence>
<proteinExistence type="inferred from homology"/>
<dbReference type="Pfam" id="PF00708">
    <property type="entry name" value="Acylphosphatase"/>
    <property type="match status" value="1"/>
</dbReference>
<dbReference type="Pfam" id="PF01300">
    <property type="entry name" value="Sua5_yciO_yrdC"/>
    <property type="match status" value="1"/>
</dbReference>
<dbReference type="InterPro" id="IPR001792">
    <property type="entry name" value="Acylphosphatase-like_dom"/>
</dbReference>
<evidence type="ECO:0000259" key="10">
    <source>
        <dbReference type="PROSITE" id="PS51160"/>
    </source>
</evidence>
<dbReference type="AlphaFoldDB" id="A0A1Q6DTB8"/>
<organism evidence="12 13">
    <name type="scientific">Methanohalarchaeum thermophilum</name>
    <dbReference type="NCBI Taxonomy" id="1903181"/>
    <lineage>
        <taxon>Archaea</taxon>
        <taxon>Methanobacteriati</taxon>
        <taxon>Methanobacteriota</taxon>
        <taxon>Methanonatronarchaeia</taxon>
        <taxon>Methanonatronarchaeales</taxon>
        <taxon>Methanonatronarchaeaceae</taxon>
        <taxon>Candidatus Methanohalarchaeum</taxon>
    </lineage>
</organism>
<evidence type="ECO:0000256" key="5">
    <source>
        <dbReference type="ARBA" id="ARBA00022771"/>
    </source>
</evidence>
<comment type="catalytic activity">
    <reaction evidence="9">
        <text>an acyl phosphate + H2O = a carboxylate + phosphate + H(+)</text>
        <dbReference type="Rhea" id="RHEA:14965"/>
        <dbReference type="ChEBI" id="CHEBI:15377"/>
        <dbReference type="ChEBI" id="CHEBI:15378"/>
        <dbReference type="ChEBI" id="CHEBI:29067"/>
        <dbReference type="ChEBI" id="CHEBI:43474"/>
        <dbReference type="ChEBI" id="CHEBI:59918"/>
        <dbReference type="EC" id="3.6.1.7"/>
    </reaction>
</comment>
<dbReference type="InterPro" id="IPR055128">
    <property type="entry name" value="HypF_C_2"/>
</dbReference>
<reference evidence="12" key="1">
    <citation type="submission" date="2016-12" db="EMBL/GenBank/DDBJ databases">
        <title>Discovery of methanogenic haloarchaea.</title>
        <authorList>
            <person name="Sorokin D.Y."/>
            <person name="Makarova K.S."/>
            <person name="Abbas B."/>
            <person name="Ferrer M."/>
            <person name="Golyshin P.N."/>
        </authorList>
    </citation>
    <scope>NUCLEOTIDE SEQUENCE [LARGE SCALE GENOMIC DNA]</scope>
    <source>
        <strain evidence="12">HMET1</strain>
    </source>
</reference>
<keyword evidence="4" id="KW-0479">Metal-binding</keyword>
<keyword evidence="5" id="KW-0863">Zinc-finger</keyword>
<keyword evidence="9" id="KW-0378">Hydrolase</keyword>
<dbReference type="Proteomes" id="UP000185744">
    <property type="component" value="Unassembled WGS sequence"/>
</dbReference>
<dbReference type="InterPro" id="IPR017945">
    <property type="entry name" value="DHBP_synth_RibB-like_a/b_dom"/>
</dbReference>
<dbReference type="NCBIfam" id="TIGR00143">
    <property type="entry name" value="hypF"/>
    <property type="match status" value="1"/>
</dbReference>
<dbReference type="Pfam" id="PF17788">
    <property type="entry name" value="HypF_C"/>
    <property type="match status" value="1"/>
</dbReference>
<dbReference type="UniPathway" id="UPA00335"/>
<accession>A0A1Q6DTB8</accession>
<dbReference type="GO" id="GO:0003725">
    <property type="term" value="F:double-stranded RNA binding"/>
    <property type="evidence" value="ECO:0007669"/>
    <property type="project" value="InterPro"/>
</dbReference>
<dbReference type="InterPro" id="IPR036046">
    <property type="entry name" value="Acylphosphatase-like_dom_sf"/>
</dbReference>
<dbReference type="STRING" id="1903181.BTN85_0059"/>
<evidence type="ECO:0000256" key="3">
    <source>
        <dbReference type="ARBA" id="ARBA00022598"/>
    </source>
</evidence>
<dbReference type="PIRSF" id="PIRSF006256">
    <property type="entry name" value="CMPcnvr_hdrg_mat"/>
    <property type="match status" value="1"/>
</dbReference>
<dbReference type="InterPro" id="IPR006070">
    <property type="entry name" value="Sua5-like_dom"/>
</dbReference>
<evidence type="ECO:0000256" key="9">
    <source>
        <dbReference type="PROSITE-ProRule" id="PRU00520"/>
    </source>
</evidence>
<dbReference type="Gene3D" id="3.30.420.360">
    <property type="match status" value="1"/>
</dbReference>
<comment type="caution">
    <text evidence="12">The sequence shown here is derived from an EMBL/GenBank/DDBJ whole genome shotgun (WGS) entry which is preliminary data.</text>
</comment>
<feature type="domain" description="YrdC-like" evidence="11">
    <location>
        <begin position="195"/>
        <end position="381"/>
    </location>
</feature>
<name>A0A1Q6DTB8_METT1</name>
<evidence type="ECO:0000259" key="11">
    <source>
        <dbReference type="PROSITE" id="PS51163"/>
    </source>
</evidence>
<comment type="similarity">
    <text evidence="2 8">Belongs to the carbamoyltransferase HypF family.</text>
</comment>
<evidence type="ECO:0000256" key="8">
    <source>
        <dbReference type="PIRNR" id="PIRNR006256"/>
    </source>
</evidence>
<comment type="pathway">
    <text evidence="1">Protein modification; [NiFe] hydrogenase maturation.</text>
</comment>
<dbReference type="Gene3D" id="3.30.420.40">
    <property type="match status" value="1"/>
</dbReference>
<dbReference type="EC" id="6.2.-.-" evidence="8"/>
<gene>
    <name evidence="12" type="ORF">BTN85_0059</name>
</gene>
<dbReference type="Pfam" id="PF22521">
    <property type="entry name" value="HypF_C_2"/>
    <property type="match status" value="1"/>
</dbReference>
<dbReference type="GO" id="GO:0016874">
    <property type="term" value="F:ligase activity"/>
    <property type="evidence" value="ECO:0007669"/>
    <property type="project" value="UniProtKB-UniRule"/>
</dbReference>
<dbReference type="SUPFAM" id="SSF55821">
    <property type="entry name" value="YrdC/RibB"/>
    <property type="match status" value="1"/>
</dbReference>
<evidence type="ECO:0000313" key="13">
    <source>
        <dbReference type="Proteomes" id="UP000185744"/>
    </source>
</evidence>
<dbReference type="InParanoid" id="A0A1Q6DTB8"/>
<dbReference type="InterPro" id="IPR041440">
    <property type="entry name" value="HypF_C"/>
</dbReference>
<comment type="catalytic activity">
    <reaction evidence="7">
        <text>C-terminal L-cysteinyl-[HypE protein] + carbamoyl phosphate + ATP + H2O = C-terminal S-carboxamide-L-cysteinyl-[HypE protein] + AMP + phosphate + diphosphate + H(+)</text>
        <dbReference type="Rhea" id="RHEA:55636"/>
        <dbReference type="Rhea" id="RHEA-COMP:14247"/>
        <dbReference type="Rhea" id="RHEA-COMP:14392"/>
        <dbReference type="ChEBI" id="CHEBI:15377"/>
        <dbReference type="ChEBI" id="CHEBI:15378"/>
        <dbReference type="ChEBI" id="CHEBI:30616"/>
        <dbReference type="ChEBI" id="CHEBI:33019"/>
        <dbReference type="ChEBI" id="CHEBI:43474"/>
        <dbReference type="ChEBI" id="CHEBI:58228"/>
        <dbReference type="ChEBI" id="CHEBI:76913"/>
        <dbReference type="ChEBI" id="CHEBI:139126"/>
        <dbReference type="ChEBI" id="CHEBI:456215"/>
    </reaction>
</comment>
<dbReference type="GO" id="GO:0016743">
    <property type="term" value="F:carboxyl- or carbamoyltransferase activity"/>
    <property type="evidence" value="ECO:0007669"/>
    <property type="project" value="UniProtKB-UniRule"/>
</dbReference>
<keyword evidence="3" id="KW-0436">Ligase</keyword>
<dbReference type="Pfam" id="PF07503">
    <property type="entry name" value="zf-HYPF"/>
    <property type="match status" value="2"/>
</dbReference>
<feature type="domain" description="Acylphosphatase-like" evidence="10">
    <location>
        <begin position="3"/>
        <end position="90"/>
    </location>
</feature>
<dbReference type="InterPro" id="IPR051060">
    <property type="entry name" value="Carbamoyltrans_HypF-like"/>
</dbReference>
<dbReference type="PROSITE" id="PS51163">
    <property type="entry name" value="YRDC"/>
    <property type="match status" value="1"/>
</dbReference>
<dbReference type="Gene3D" id="3.30.110.120">
    <property type="match status" value="1"/>
</dbReference>
<dbReference type="GO" id="GO:0003998">
    <property type="term" value="F:acylphosphatase activity"/>
    <property type="evidence" value="ECO:0007669"/>
    <property type="project" value="UniProtKB-EC"/>
</dbReference>
<sequence length="754" mass="84887">MKRAEIRVNGIVQAVGFRPFVYRKAIESDLTGGVRNLGGAGVDIYLEGKKEDINSFLSKLKNQNPPLAQINEIKVNWTKPKGLNEFKILESLDESSGTGIIPSDTAICEDCLEDIKEQDNRFFNYWATSCVNCGPRYTIIKKLPYDRENTSMTDFPMCSDCSKEYKNPMDRRYHAQTIACPKCGPKTYLEEKENQNPIIKSTRLLKENKILAIKGIGGTHLACRADKDSTVKKLRTRLKRPNQPFAIMAKDIEMANKFAEISKKEKKYMKSLKRPITLLNKRKNNPLSKFIAPGLHNIGVMLPYSGLHHLLFNEINFPLVMTSANLPGEPMYIRNKNIKEGLKDIADNYLLHNRNIVTRCDDSVIRVNKSTGLNLIRRSRGYAPKPIKKELGENTILALGAELDNTIALYNNKNCYISQYIGDIDNLKTFKFMKKTIDHLMDLTNIKSIDKVVCDLHPNYQTTKYAEEISDPIKVQHHHAHMASILGEKDLKEIVGIAIDGAGYGGEREIWGGEIMVATKEDFKRKGGLIPQPMPGGDLCTKYPARMIAGILYSIEELSDILNEFYFPHGKEEIHNVIKQIKNSTNVFKTSSAGRFLDSVSTLLNICEKRTYEGEPAMKLESCAKNNEGIELELEYEKKNKKIYLDTRDLLIKLMKLKDEINRSKIAATAQENLAKGLSKIAIETCKEKGIKNIGLSGGVSYNNAISHQIKKEIEKEDLNLLTNKQIPPGDGGTSFGQLIVASEKADRNEVTST</sequence>
<dbReference type="InterPro" id="IPR004421">
    <property type="entry name" value="Carbamoyltransferase_HypF"/>
</dbReference>
<evidence type="ECO:0000313" key="12">
    <source>
        <dbReference type="EMBL" id="OKY77591.1"/>
    </source>
</evidence>
<protein>
    <recommendedName>
        <fullName evidence="8">Carbamoyltransferase</fullName>
        <ecNumber evidence="8">6.2.-.-</ecNumber>
    </recommendedName>
</protein>
<keyword evidence="13" id="KW-1185">Reference proteome</keyword>
<evidence type="ECO:0000256" key="7">
    <source>
        <dbReference type="ARBA" id="ARBA00048220"/>
    </source>
</evidence>
<dbReference type="InterPro" id="IPR011125">
    <property type="entry name" value="Znf_HypF"/>
</dbReference>
<dbReference type="FunCoup" id="A0A1Q6DTB8">
    <property type="interactions" value="4"/>
</dbReference>
<evidence type="ECO:0000256" key="6">
    <source>
        <dbReference type="ARBA" id="ARBA00022833"/>
    </source>
</evidence>
<dbReference type="PANTHER" id="PTHR42959:SF1">
    <property type="entry name" value="CARBAMOYLTRANSFERASE HYPF"/>
    <property type="match status" value="1"/>
</dbReference>
<dbReference type="SUPFAM" id="SSF54975">
    <property type="entry name" value="Acylphosphatase/BLUF domain-like"/>
    <property type="match status" value="1"/>
</dbReference>
<keyword evidence="6" id="KW-0862">Zinc</keyword>
<dbReference type="GO" id="GO:0051604">
    <property type="term" value="P:protein maturation"/>
    <property type="evidence" value="ECO:0007669"/>
    <property type="project" value="TreeGrafter"/>
</dbReference>
<evidence type="ECO:0000256" key="1">
    <source>
        <dbReference type="ARBA" id="ARBA00004711"/>
    </source>
</evidence>
<dbReference type="PANTHER" id="PTHR42959">
    <property type="entry name" value="CARBAMOYLTRANSFERASE"/>
    <property type="match status" value="1"/>
</dbReference>
<feature type="active site" evidence="9">
    <location>
        <position position="18"/>
    </location>
</feature>
<dbReference type="Gene3D" id="3.90.870.50">
    <property type="match status" value="1"/>
</dbReference>
<feature type="active site" evidence="9">
    <location>
        <position position="36"/>
    </location>
</feature>
<evidence type="ECO:0000256" key="2">
    <source>
        <dbReference type="ARBA" id="ARBA00008097"/>
    </source>
</evidence>